<feature type="compositionally biased region" description="Basic and acidic residues" evidence="3">
    <location>
        <begin position="636"/>
        <end position="650"/>
    </location>
</feature>
<dbReference type="InterPro" id="IPR029058">
    <property type="entry name" value="AB_hydrolase_fold"/>
</dbReference>
<gene>
    <name evidence="5" type="ORF">NSK_001483</name>
</gene>
<dbReference type="Proteomes" id="UP000355283">
    <property type="component" value="Unassembled WGS sequence"/>
</dbReference>
<accession>A0A4D9D607</accession>
<keyword evidence="6" id="KW-1185">Reference proteome</keyword>
<dbReference type="Gene3D" id="3.40.50.1820">
    <property type="entry name" value="alpha/beta hydrolase"/>
    <property type="match status" value="1"/>
</dbReference>
<dbReference type="GO" id="GO:0016787">
    <property type="term" value="F:hydrolase activity"/>
    <property type="evidence" value="ECO:0007669"/>
    <property type="project" value="UniProtKB-KW"/>
</dbReference>
<dbReference type="InterPro" id="IPR019826">
    <property type="entry name" value="Carboxylesterase_B_AS"/>
</dbReference>
<comment type="caution">
    <text evidence="5">The sequence shown here is derived from an EMBL/GenBank/DDBJ whole genome shotgun (WGS) entry which is preliminary data.</text>
</comment>
<dbReference type="EMBL" id="SDOX01000006">
    <property type="protein sequence ID" value="TFJ87151.1"/>
    <property type="molecule type" value="Genomic_DNA"/>
</dbReference>
<evidence type="ECO:0000313" key="6">
    <source>
        <dbReference type="Proteomes" id="UP000355283"/>
    </source>
</evidence>
<name>A0A4D9D607_9STRA</name>
<dbReference type="PROSITE" id="PS00941">
    <property type="entry name" value="CARBOXYLESTERASE_B_2"/>
    <property type="match status" value="1"/>
</dbReference>
<feature type="domain" description="Carboxylesterase type B" evidence="4">
    <location>
        <begin position="73"/>
        <end position="600"/>
    </location>
</feature>
<dbReference type="OrthoDB" id="408631at2759"/>
<dbReference type="InterPro" id="IPR019819">
    <property type="entry name" value="Carboxylesterase_B_CS"/>
</dbReference>
<dbReference type="PANTHER" id="PTHR45570">
    <property type="entry name" value="CARBOXYLIC ESTER HYDROLASE"/>
    <property type="match status" value="1"/>
</dbReference>
<evidence type="ECO:0000256" key="1">
    <source>
        <dbReference type="ARBA" id="ARBA00005964"/>
    </source>
</evidence>
<protein>
    <recommendedName>
        <fullName evidence="4">Carboxylesterase type B domain-containing protein</fullName>
    </recommendedName>
</protein>
<feature type="region of interest" description="Disordered" evidence="3">
    <location>
        <begin position="621"/>
        <end position="671"/>
    </location>
</feature>
<organism evidence="5 6">
    <name type="scientific">Nannochloropsis salina CCMP1776</name>
    <dbReference type="NCBI Taxonomy" id="1027361"/>
    <lineage>
        <taxon>Eukaryota</taxon>
        <taxon>Sar</taxon>
        <taxon>Stramenopiles</taxon>
        <taxon>Ochrophyta</taxon>
        <taxon>Eustigmatophyceae</taxon>
        <taxon>Eustigmatales</taxon>
        <taxon>Monodopsidaceae</taxon>
        <taxon>Microchloropsis</taxon>
        <taxon>Microchloropsis salina</taxon>
    </lineage>
</organism>
<dbReference type="PANTHER" id="PTHR45570:SF2">
    <property type="entry name" value="ACETYLCHOLINESTERASE 1-LIKE"/>
    <property type="match status" value="1"/>
</dbReference>
<dbReference type="InterPro" id="IPR002018">
    <property type="entry name" value="CarbesteraseB"/>
</dbReference>
<evidence type="ECO:0000256" key="3">
    <source>
        <dbReference type="SAM" id="MobiDB-lite"/>
    </source>
</evidence>
<dbReference type="AlphaFoldDB" id="A0A4D9D607"/>
<comment type="similarity">
    <text evidence="1">Belongs to the type-B carboxylesterase/lipase family.</text>
</comment>
<evidence type="ECO:0000313" key="5">
    <source>
        <dbReference type="EMBL" id="TFJ87151.1"/>
    </source>
</evidence>
<keyword evidence="2" id="KW-0378">Hydrolase</keyword>
<dbReference type="Pfam" id="PF00135">
    <property type="entry name" value="COesterase"/>
    <property type="match status" value="1"/>
</dbReference>
<dbReference type="PROSITE" id="PS00122">
    <property type="entry name" value="CARBOXYLESTERASE_B_1"/>
    <property type="match status" value="1"/>
</dbReference>
<dbReference type="SUPFAM" id="SSF53474">
    <property type="entry name" value="alpha/beta-Hydrolases"/>
    <property type="match status" value="1"/>
</dbReference>
<reference evidence="5 6" key="1">
    <citation type="submission" date="2019-01" db="EMBL/GenBank/DDBJ databases">
        <title>Nuclear Genome Assembly of the Microalgal Biofuel strain Nannochloropsis salina CCMP1776.</title>
        <authorList>
            <person name="Hovde B."/>
        </authorList>
    </citation>
    <scope>NUCLEOTIDE SEQUENCE [LARGE SCALE GENOMIC DNA]</scope>
    <source>
        <strain evidence="5 6">CCMP1776</strain>
    </source>
</reference>
<evidence type="ECO:0000256" key="2">
    <source>
        <dbReference type="ARBA" id="ARBA00022801"/>
    </source>
</evidence>
<proteinExistence type="inferred from homology"/>
<sequence length="706" mass="80127">MRIFYGLSKSYGGGLRLLNPLTRILRFLIRCTGLHTLGRALPLGLLLALTCGLPLAWAWRNFVTPSNWWTKRVIVDTESGPVQGFTQDKVSFYLGIPYAAPPVGELRFAAPKPLGRQWDKRYPYDATYFRAECMQGKLHNADRPKALSEDCLFLNVWAPSTARKKKPVPVMVWLYGGAFQQGGSSKAEYYGENLAAKGVVLVSCNYRLGALGFMVSVDDGMYGNYGLQDQRFCLEWVQRNIKGFGGDPGSVTLFGESAGAMSVGQHLLMEGQGRLFHRVIMQSNPFSYHYRSLTVANFLGQAVKRGVDCHDLKCLQEEPVEELLEVQDSIHGLPRSVGDFFTWGPVIKEGPWWRAAESSGGRQRDAVPITVRQPLKALESRDFVNRVPVILGSCKDEGQMFVYNIFPFPMPKYLYWGFVFVLFRESAPKIIRHYAEVVEKEVARQGAKRIDYRPVLSIILNDYMFRCPTWRAAHLLQERSVDPAAAPVYVFQFSHPTRVPGFPECHGLSCHTSELPFVFNNLDVIHKQYAMAYEHRNASSVKDLISNILWGLFLNLDADERLSSVMADYWVAFGKTGNPNHKGAPLHWREWKGRRRYHLQQNPVDDEESFGGNRDGGRDDTDFLHTLMGGTASASNRDRQRDTGERKFPEGEMGNGRSRAQSKRKKGSTSTTIIEPHYLDLKWKPEVHLATRDCTCDFWDGFNYKW</sequence>
<evidence type="ECO:0000259" key="4">
    <source>
        <dbReference type="Pfam" id="PF00135"/>
    </source>
</evidence>